<dbReference type="GO" id="GO:0046570">
    <property type="term" value="F:methylthioribulose 1-phosphate dehydratase activity"/>
    <property type="evidence" value="ECO:0007669"/>
    <property type="project" value="TreeGrafter"/>
</dbReference>
<evidence type="ECO:0000313" key="3">
    <source>
        <dbReference type="Proteomes" id="UP000314294"/>
    </source>
</evidence>
<keyword evidence="3" id="KW-1185">Reference proteome</keyword>
<dbReference type="Gene3D" id="3.40.225.10">
    <property type="entry name" value="Class II aldolase/adducin N-terminal domain"/>
    <property type="match status" value="1"/>
</dbReference>
<accession>A0A4Z2G209</accession>
<dbReference type="EMBL" id="SRLO01000767">
    <property type="protein sequence ID" value="TNN46933.1"/>
    <property type="molecule type" value="Genomic_DNA"/>
</dbReference>
<reference evidence="2 3" key="1">
    <citation type="submission" date="2019-03" db="EMBL/GenBank/DDBJ databases">
        <title>First draft genome of Liparis tanakae, snailfish: a comprehensive survey of snailfish specific genes.</title>
        <authorList>
            <person name="Kim W."/>
            <person name="Song I."/>
            <person name="Jeong J.-H."/>
            <person name="Kim D."/>
            <person name="Kim S."/>
            <person name="Ryu S."/>
            <person name="Song J.Y."/>
            <person name="Lee S.K."/>
        </authorList>
    </citation>
    <scope>NUCLEOTIDE SEQUENCE [LARGE SCALE GENOMIC DNA]</scope>
    <source>
        <tissue evidence="2">Muscle</tissue>
    </source>
</reference>
<sequence>MYTESDDEHGVRDIIYSVDGRARTYCHASAFIRRVSVSPAVRREESLAVIDAEFTEVTAEWAEAVLEPGESRRAARRGEGQTSPATPLVLRTPRRTRRSGGRSVLKPPSRTPNQHFSSHGVLATDEPLFTASDLQRVRGRFRRFRPGDPSAEKEHPRVLIPELCRLFYQLGWVTGTGGGISVRRGYRQSSKADREMTAG</sequence>
<dbReference type="InterPro" id="IPR036409">
    <property type="entry name" value="Aldolase_II/adducin_N_sf"/>
</dbReference>
<evidence type="ECO:0000256" key="1">
    <source>
        <dbReference type="SAM" id="MobiDB-lite"/>
    </source>
</evidence>
<protein>
    <submittedName>
        <fullName evidence="2">Methylthioribulose-1-phosphate dehydratase</fullName>
    </submittedName>
</protein>
<dbReference type="SUPFAM" id="SSF53639">
    <property type="entry name" value="AraD/HMP-PK domain-like"/>
    <property type="match status" value="1"/>
</dbReference>
<organism evidence="2 3">
    <name type="scientific">Liparis tanakae</name>
    <name type="common">Tanaka's snailfish</name>
    <dbReference type="NCBI Taxonomy" id="230148"/>
    <lineage>
        <taxon>Eukaryota</taxon>
        <taxon>Metazoa</taxon>
        <taxon>Chordata</taxon>
        <taxon>Craniata</taxon>
        <taxon>Vertebrata</taxon>
        <taxon>Euteleostomi</taxon>
        <taxon>Actinopterygii</taxon>
        <taxon>Neopterygii</taxon>
        <taxon>Teleostei</taxon>
        <taxon>Neoteleostei</taxon>
        <taxon>Acanthomorphata</taxon>
        <taxon>Eupercaria</taxon>
        <taxon>Perciformes</taxon>
        <taxon>Cottioidei</taxon>
        <taxon>Cottales</taxon>
        <taxon>Liparidae</taxon>
        <taxon>Liparis</taxon>
    </lineage>
</organism>
<dbReference type="PANTHER" id="PTHR10640:SF7">
    <property type="entry name" value="METHYLTHIORIBULOSE-1-PHOSPHATE DEHYDRATASE"/>
    <property type="match status" value="1"/>
</dbReference>
<feature type="region of interest" description="Disordered" evidence="1">
    <location>
        <begin position="68"/>
        <end position="118"/>
    </location>
</feature>
<gene>
    <name evidence="2" type="primary">apip_1</name>
    <name evidence="2" type="ORF">EYF80_042881</name>
</gene>
<dbReference type="OrthoDB" id="191080at2759"/>
<feature type="compositionally biased region" description="Basic and acidic residues" evidence="1">
    <location>
        <begin position="69"/>
        <end position="79"/>
    </location>
</feature>
<name>A0A4Z2G209_9TELE</name>
<dbReference type="GO" id="GO:0005737">
    <property type="term" value="C:cytoplasm"/>
    <property type="evidence" value="ECO:0007669"/>
    <property type="project" value="TreeGrafter"/>
</dbReference>
<dbReference type="AlphaFoldDB" id="A0A4Z2G209"/>
<proteinExistence type="predicted"/>
<comment type="caution">
    <text evidence="2">The sequence shown here is derived from an EMBL/GenBank/DDBJ whole genome shotgun (WGS) entry which is preliminary data.</text>
</comment>
<dbReference type="Proteomes" id="UP000314294">
    <property type="component" value="Unassembled WGS sequence"/>
</dbReference>
<dbReference type="PANTHER" id="PTHR10640">
    <property type="entry name" value="METHYLTHIORIBULOSE-1-PHOSPHATE DEHYDRATASE"/>
    <property type="match status" value="1"/>
</dbReference>
<evidence type="ECO:0000313" key="2">
    <source>
        <dbReference type="EMBL" id="TNN46933.1"/>
    </source>
</evidence>
<dbReference type="GO" id="GO:0019509">
    <property type="term" value="P:L-methionine salvage from methylthioadenosine"/>
    <property type="evidence" value="ECO:0007669"/>
    <property type="project" value="TreeGrafter"/>
</dbReference>
<feature type="region of interest" description="Disordered" evidence="1">
    <location>
        <begin position="179"/>
        <end position="199"/>
    </location>
</feature>
<feature type="compositionally biased region" description="Basic and acidic residues" evidence="1">
    <location>
        <begin position="190"/>
        <end position="199"/>
    </location>
</feature>